<sequence>MIPSAAPYSVTWNTERQVAKRNPLIERVFFRLRFNAPYGALRLWR</sequence>
<dbReference type="EMBL" id="LCYA01000109">
    <property type="protein sequence ID" value="KWV86029.1"/>
    <property type="molecule type" value="Genomic_DNA"/>
</dbReference>
<protein>
    <submittedName>
        <fullName evidence="1">Uncharacterized protein</fullName>
    </submittedName>
</protein>
<evidence type="ECO:0000313" key="1">
    <source>
        <dbReference type="EMBL" id="KWV86029.1"/>
    </source>
</evidence>
<proteinExistence type="predicted"/>
<organism evidence="1 2">
    <name type="scientific">Pseudomonas fluorescens</name>
    <dbReference type="NCBI Taxonomy" id="294"/>
    <lineage>
        <taxon>Bacteria</taxon>
        <taxon>Pseudomonadati</taxon>
        <taxon>Pseudomonadota</taxon>
        <taxon>Gammaproteobacteria</taxon>
        <taxon>Pseudomonadales</taxon>
        <taxon>Pseudomonadaceae</taxon>
        <taxon>Pseudomonas</taxon>
    </lineage>
</organism>
<reference evidence="1 2" key="1">
    <citation type="submission" date="2015-05" db="EMBL/GenBank/DDBJ databases">
        <title>A genomic and transcriptomic approach to investigate the blue pigment phenotype in Pseudomonas fluorescens.</title>
        <authorList>
            <person name="Andreani N.A."/>
            <person name="Cardazzo B."/>
        </authorList>
    </citation>
    <scope>NUCLEOTIDE SEQUENCE [LARGE SCALE GENOMIC DNA]</scope>
    <source>
        <strain evidence="1 2">Ps_22</strain>
    </source>
</reference>
<dbReference type="Proteomes" id="UP000061348">
    <property type="component" value="Unassembled WGS sequence"/>
</dbReference>
<evidence type="ECO:0000313" key="2">
    <source>
        <dbReference type="Proteomes" id="UP000061348"/>
    </source>
</evidence>
<comment type="caution">
    <text evidence="1">The sequence shown here is derived from an EMBL/GenBank/DDBJ whole genome shotgun (WGS) entry which is preliminary data.</text>
</comment>
<dbReference type="AlphaFoldDB" id="A0A109LEJ4"/>
<accession>A0A109LEJ4</accession>
<name>A0A109LEJ4_PSEFL</name>
<gene>
    <name evidence="1" type="ORF">PFLmoz3_04380</name>
</gene>